<dbReference type="Proteomes" id="UP000185568">
    <property type="component" value="Unassembled WGS sequence"/>
</dbReference>
<protein>
    <submittedName>
        <fullName evidence="3">Uncharacterized protein</fullName>
    </submittedName>
</protein>
<comment type="caution">
    <text evidence="3">The sequence shown here is derived from an EMBL/GenBank/DDBJ whole genome shotgun (WGS) entry which is preliminary data.</text>
</comment>
<proteinExistence type="predicted"/>
<reference evidence="3 4" key="1">
    <citation type="submission" date="2016-12" db="EMBL/GenBank/DDBJ databases">
        <title>Domibacillus antri genome sequencing.</title>
        <authorList>
            <person name="Verma A."/>
            <person name="Krishnamurthi S."/>
        </authorList>
    </citation>
    <scope>NUCLEOTIDE SEQUENCE [LARGE SCALE GENOMIC DNA]</scope>
    <source>
        <strain evidence="3 4">XD80</strain>
    </source>
</reference>
<feature type="region of interest" description="Disordered" evidence="1">
    <location>
        <begin position="40"/>
        <end position="65"/>
    </location>
</feature>
<sequence length="195" mass="21517">MNQKNPNAAIGCMALLIVSVLVFFGILIAVLMMDTGEDQAEPMDNASGTVQTDAEAAEEQPETANTTVNWSATISTIAASNKTETEKFDEVMILANDYSPSQEEVTEFEQYLVAEFTNGSYLADIKNHDYMLGNIFKAEVVADYYADDMTNPMGDFSFDFLQNTKYTYRGVDAVDSQPVMANEEQMKKSLADMGN</sequence>
<evidence type="ECO:0000313" key="4">
    <source>
        <dbReference type="Proteomes" id="UP000185568"/>
    </source>
</evidence>
<dbReference type="OrthoDB" id="2622166at2"/>
<dbReference type="EMBL" id="MSDU01000038">
    <property type="protein sequence ID" value="OLN21614.1"/>
    <property type="molecule type" value="Genomic_DNA"/>
</dbReference>
<evidence type="ECO:0000256" key="1">
    <source>
        <dbReference type="SAM" id="MobiDB-lite"/>
    </source>
</evidence>
<name>A0A1Q8Q2P9_9BACI</name>
<dbReference type="AlphaFoldDB" id="A0A1Q8Q2P9"/>
<keyword evidence="4" id="KW-1185">Reference proteome</keyword>
<keyword evidence="2" id="KW-0812">Transmembrane</keyword>
<keyword evidence="2" id="KW-0472">Membrane</keyword>
<gene>
    <name evidence="3" type="ORF">BTO30_14125</name>
</gene>
<evidence type="ECO:0000256" key="2">
    <source>
        <dbReference type="SAM" id="Phobius"/>
    </source>
</evidence>
<accession>A0A1Q8Q2P9</accession>
<keyword evidence="2" id="KW-1133">Transmembrane helix</keyword>
<evidence type="ECO:0000313" key="3">
    <source>
        <dbReference type="EMBL" id="OLN21614.1"/>
    </source>
</evidence>
<organism evidence="3 4">
    <name type="scientific">Domibacillus antri</name>
    <dbReference type="NCBI Taxonomy" id="1714264"/>
    <lineage>
        <taxon>Bacteria</taxon>
        <taxon>Bacillati</taxon>
        <taxon>Bacillota</taxon>
        <taxon>Bacilli</taxon>
        <taxon>Bacillales</taxon>
        <taxon>Bacillaceae</taxon>
        <taxon>Domibacillus</taxon>
    </lineage>
</organism>
<feature type="transmembrane region" description="Helical" evidence="2">
    <location>
        <begin position="12"/>
        <end position="33"/>
    </location>
</feature>
<dbReference type="RefSeq" id="WP_075399359.1">
    <property type="nucleotide sequence ID" value="NZ_MSDU01000038.1"/>
</dbReference>
<dbReference type="STRING" id="1714264.BTO30_14125"/>